<dbReference type="PANTHER" id="PTHR24198">
    <property type="entry name" value="ANKYRIN REPEAT AND PROTEIN KINASE DOMAIN-CONTAINING PROTEIN"/>
    <property type="match status" value="1"/>
</dbReference>
<evidence type="ECO:0000313" key="7">
    <source>
        <dbReference type="WBParaSite" id="ECPE_0000447701-mRNA-1"/>
    </source>
</evidence>
<feature type="repeat" description="ANK" evidence="3">
    <location>
        <begin position="148"/>
        <end position="173"/>
    </location>
</feature>
<dbReference type="PROSITE" id="PS50297">
    <property type="entry name" value="ANK_REP_REGION"/>
    <property type="match status" value="3"/>
</dbReference>
<feature type="compositionally biased region" description="Basic and acidic residues" evidence="4">
    <location>
        <begin position="863"/>
        <end position="879"/>
    </location>
</feature>
<accession>A0A183ABY0</accession>
<organism evidence="7">
    <name type="scientific">Echinostoma caproni</name>
    <dbReference type="NCBI Taxonomy" id="27848"/>
    <lineage>
        <taxon>Eukaryota</taxon>
        <taxon>Metazoa</taxon>
        <taxon>Spiralia</taxon>
        <taxon>Lophotrochozoa</taxon>
        <taxon>Platyhelminthes</taxon>
        <taxon>Trematoda</taxon>
        <taxon>Digenea</taxon>
        <taxon>Plagiorchiida</taxon>
        <taxon>Echinostomata</taxon>
        <taxon>Echinostomatoidea</taxon>
        <taxon>Echinostomatidae</taxon>
        <taxon>Echinostoma</taxon>
    </lineage>
</organism>
<keyword evidence="2 3" id="KW-0040">ANK repeat</keyword>
<gene>
    <name evidence="5" type="ORF">ECPE_LOCUS4465</name>
</gene>
<dbReference type="Pfam" id="PF12796">
    <property type="entry name" value="Ank_2"/>
    <property type="match status" value="2"/>
</dbReference>
<dbReference type="Gene3D" id="1.25.40.20">
    <property type="entry name" value="Ankyrin repeat-containing domain"/>
    <property type="match status" value="3"/>
</dbReference>
<feature type="region of interest" description="Disordered" evidence="4">
    <location>
        <begin position="858"/>
        <end position="945"/>
    </location>
</feature>
<keyword evidence="1" id="KW-0677">Repeat</keyword>
<dbReference type="PANTHER" id="PTHR24198:SF165">
    <property type="entry name" value="ANKYRIN REPEAT-CONTAINING PROTEIN-RELATED"/>
    <property type="match status" value="1"/>
</dbReference>
<feature type="region of interest" description="Disordered" evidence="4">
    <location>
        <begin position="518"/>
        <end position="541"/>
    </location>
</feature>
<name>A0A183ABY0_9TREM</name>
<dbReference type="PRINTS" id="PR01415">
    <property type="entry name" value="ANKYRIN"/>
</dbReference>
<feature type="region of interest" description="Disordered" evidence="4">
    <location>
        <begin position="773"/>
        <end position="840"/>
    </location>
</feature>
<evidence type="ECO:0000313" key="5">
    <source>
        <dbReference type="EMBL" id="VDP72680.1"/>
    </source>
</evidence>
<feature type="compositionally biased region" description="Polar residues" evidence="4">
    <location>
        <begin position="818"/>
        <end position="836"/>
    </location>
</feature>
<dbReference type="EMBL" id="UZAN01041326">
    <property type="protein sequence ID" value="VDP72680.1"/>
    <property type="molecule type" value="Genomic_DNA"/>
</dbReference>
<evidence type="ECO:0000256" key="4">
    <source>
        <dbReference type="SAM" id="MobiDB-lite"/>
    </source>
</evidence>
<dbReference type="SUPFAM" id="SSF48403">
    <property type="entry name" value="Ankyrin repeat"/>
    <property type="match status" value="2"/>
</dbReference>
<feature type="region of interest" description="Disordered" evidence="4">
    <location>
        <begin position="650"/>
        <end position="719"/>
    </location>
</feature>
<dbReference type="SMART" id="SM00248">
    <property type="entry name" value="ANK"/>
    <property type="match status" value="10"/>
</dbReference>
<dbReference type="InterPro" id="IPR002110">
    <property type="entry name" value="Ankyrin_rpt"/>
</dbReference>
<feature type="compositionally biased region" description="Basic and acidic residues" evidence="4">
    <location>
        <begin position="528"/>
        <end position="538"/>
    </location>
</feature>
<evidence type="ECO:0000313" key="6">
    <source>
        <dbReference type="Proteomes" id="UP000272942"/>
    </source>
</evidence>
<dbReference type="Pfam" id="PF00023">
    <property type="entry name" value="Ank"/>
    <property type="match status" value="1"/>
</dbReference>
<dbReference type="Proteomes" id="UP000272942">
    <property type="component" value="Unassembled WGS sequence"/>
</dbReference>
<feature type="repeat" description="ANK" evidence="3">
    <location>
        <begin position="430"/>
        <end position="468"/>
    </location>
</feature>
<dbReference type="InterPro" id="IPR036770">
    <property type="entry name" value="Ankyrin_rpt-contain_sf"/>
</dbReference>
<dbReference type="WBParaSite" id="ECPE_0000447701-mRNA-1">
    <property type="protein sequence ID" value="ECPE_0000447701-mRNA-1"/>
    <property type="gene ID" value="ECPE_0000447701"/>
</dbReference>
<evidence type="ECO:0000256" key="2">
    <source>
        <dbReference type="ARBA" id="ARBA00023043"/>
    </source>
</evidence>
<feature type="compositionally biased region" description="Basic residues" evidence="4">
    <location>
        <begin position="880"/>
        <end position="895"/>
    </location>
</feature>
<dbReference type="OrthoDB" id="10258888at2759"/>
<dbReference type="AlphaFoldDB" id="A0A183ABY0"/>
<reference evidence="5 6" key="2">
    <citation type="submission" date="2018-11" db="EMBL/GenBank/DDBJ databases">
        <authorList>
            <consortium name="Pathogen Informatics"/>
        </authorList>
    </citation>
    <scope>NUCLEOTIDE SEQUENCE [LARGE SCALE GENOMIC DNA]</scope>
    <source>
        <strain evidence="5 6">Egypt</strain>
    </source>
</reference>
<evidence type="ECO:0000256" key="3">
    <source>
        <dbReference type="PROSITE-ProRule" id="PRU00023"/>
    </source>
</evidence>
<proteinExistence type="predicted"/>
<feature type="repeat" description="ANK" evidence="3">
    <location>
        <begin position="220"/>
        <end position="252"/>
    </location>
</feature>
<evidence type="ECO:0000256" key="1">
    <source>
        <dbReference type="ARBA" id="ARBA00022737"/>
    </source>
</evidence>
<feature type="repeat" description="ANK" evidence="3">
    <location>
        <begin position="298"/>
        <end position="330"/>
    </location>
</feature>
<feature type="compositionally biased region" description="Low complexity" evidence="4">
    <location>
        <begin position="660"/>
        <end position="678"/>
    </location>
</feature>
<feature type="region of interest" description="Disordered" evidence="4">
    <location>
        <begin position="599"/>
        <end position="628"/>
    </location>
</feature>
<keyword evidence="6" id="KW-1185">Reference proteome</keyword>
<feature type="compositionally biased region" description="Polar residues" evidence="4">
    <location>
        <begin position="599"/>
        <end position="618"/>
    </location>
</feature>
<protein>
    <submittedName>
        <fullName evidence="7">ANK_REP_REGION domain-containing protein</fullName>
    </submittedName>
</protein>
<reference evidence="7" key="1">
    <citation type="submission" date="2016-06" db="UniProtKB">
        <authorList>
            <consortium name="WormBaseParasite"/>
        </authorList>
    </citation>
    <scope>IDENTIFICATION</scope>
</reference>
<dbReference type="PROSITE" id="PS50088">
    <property type="entry name" value="ANK_REPEAT"/>
    <property type="match status" value="4"/>
</dbReference>
<sequence>MGPPGTEDTTSYDEQLIGVLDACDRGDVKRLGEFIISGGELKDLVDSRGRNVLHHCVRREDEKVPEAPRNLFEQLDRIKCARIIVKTDSSFMSQLDAQGYSPMHLAVLDNDVEFIRAMQEFRPPMGVKTDSSDSQDASLGSKTLTGVGGRTVIHLAVLQVHIEILDLLLEMDATDCIDCLDDQGATALHYAVQLPKNVVNKVLEKMVKQGKADLNVKDAHGRTALSWAATIGAFEAVVQLLKLGAKLNITDECGLTALHCAASRGNRDIVHSMLSCISVANMDDLSKMATFRDVADNDGCTPIFYSVTMGHYEVTKCLLDYGANVQVQDSKGRTLAHCLARLGATQTVNMNANQRSDDNTQNTGNNNKDNKNILHVQMTELLEAGLNPWTTTNSGAAPLHEACLLRNVHFVRELAKLSTFKQNVDTRDAQGHTALHLVVAASWSSDSAGLELCECLLRNGANVNASTLLPQGGAVTPLDLAIMNEQEENVDHGPLRTLLEKHGAKTFQQLSGCGREDRIENSTPSMCTKKETNDADRKTPRRPVKKLLKSESVILPIPCRNMTDAAIQPINQKGSPRTHSKTVIDTEINREQKMHVVSVQTTRGSQTEFEFSPRNSSPGVGRRDVCDGTKSYKRQEVATQCEDLTSDSKIRGTVSDSTCSQTTKRSSSKLSTNSSSASVRVDTPSSSTTEAGEHEPPNRKPKLKNRMRTSPARTGITSPYTRSYLEQELPSILKRYLNNDEQMVSPLTGRSRMPKPTLSPYLIPLVPNANPMIGFSRKPGAKPTANSRSPKRKPLAARNAEHPAVRESRHKTPPPRISNASTTVSSGTCRTSSAPSSWIMHPSNRRIVDELIKQCLEDPYLDQPKRPNREKSVDSESRSRNVKPKVRRPSSHGKTRSAMGGEISPVGIREELDDMNTGTNPNMYGIRSRKSSVYQKRSGKEARSN</sequence>